<dbReference type="InterPro" id="IPR005467">
    <property type="entry name" value="His_kinase_dom"/>
</dbReference>
<feature type="transmembrane region" description="Helical" evidence="1">
    <location>
        <begin position="70"/>
        <end position="92"/>
    </location>
</feature>
<feature type="transmembrane region" description="Helical" evidence="1">
    <location>
        <begin position="45"/>
        <end position="64"/>
    </location>
</feature>
<dbReference type="OrthoDB" id="7470033at2"/>
<keyword evidence="1" id="KW-0472">Membrane</keyword>
<feature type="transmembrane region" description="Helical" evidence="1">
    <location>
        <begin position="147"/>
        <end position="166"/>
    </location>
</feature>
<name>A0A4Q2IYA6_9SPHN</name>
<dbReference type="InterPro" id="IPR036890">
    <property type="entry name" value="HATPase_C_sf"/>
</dbReference>
<dbReference type="GO" id="GO:0016301">
    <property type="term" value="F:kinase activity"/>
    <property type="evidence" value="ECO:0007669"/>
    <property type="project" value="UniProtKB-KW"/>
</dbReference>
<dbReference type="InterPro" id="IPR003594">
    <property type="entry name" value="HATPase_dom"/>
</dbReference>
<keyword evidence="3" id="KW-0418">Kinase</keyword>
<keyword evidence="1" id="KW-0812">Transmembrane</keyword>
<accession>A0A4Q2IYA6</accession>
<evidence type="ECO:0000313" key="4">
    <source>
        <dbReference type="Proteomes" id="UP000292347"/>
    </source>
</evidence>
<gene>
    <name evidence="3" type="ORF">EO081_03160</name>
</gene>
<feature type="transmembrane region" description="Helical" evidence="1">
    <location>
        <begin position="104"/>
        <end position="127"/>
    </location>
</feature>
<protein>
    <submittedName>
        <fullName evidence="3">Sensor histidine kinase</fullName>
    </submittedName>
</protein>
<evidence type="ECO:0000256" key="1">
    <source>
        <dbReference type="SAM" id="Phobius"/>
    </source>
</evidence>
<dbReference type="SUPFAM" id="SSF55874">
    <property type="entry name" value="ATPase domain of HSP90 chaperone/DNA topoisomerase II/histidine kinase"/>
    <property type="match status" value="1"/>
</dbReference>
<dbReference type="PANTHER" id="PTHR43065">
    <property type="entry name" value="SENSOR HISTIDINE KINASE"/>
    <property type="match status" value="1"/>
</dbReference>
<organism evidence="3 4">
    <name type="scientific">Sphingomonas desiccabilis</name>
    <dbReference type="NCBI Taxonomy" id="429134"/>
    <lineage>
        <taxon>Bacteria</taxon>
        <taxon>Pseudomonadati</taxon>
        <taxon>Pseudomonadota</taxon>
        <taxon>Alphaproteobacteria</taxon>
        <taxon>Sphingomonadales</taxon>
        <taxon>Sphingomonadaceae</taxon>
        <taxon>Sphingomonas</taxon>
    </lineage>
</organism>
<dbReference type="EMBL" id="SDPT01000001">
    <property type="protein sequence ID" value="RXZ35645.1"/>
    <property type="molecule type" value="Genomic_DNA"/>
</dbReference>
<dbReference type="PROSITE" id="PS50109">
    <property type="entry name" value="HIS_KIN"/>
    <property type="match status" value="1"/>
</dbReference>
<dbReference type="Pfam" id="PF02518">
    <property type="entry name" value="HATPase_c"/>
    <property type="match status" value="1"/>
</dbReference>
<feature type="domain" description="Histidine kinase" evidence="2">
    <location>
        <begin position="312"/>
        <end position="505"/>
    </location>
</feature>
<evidence type="ECO:0000313" key="3">
    <source>
        <dbReference type="EMBL" id="RXZ35645.1"/>
    </source>
</evidence>
<dbReference type="SMART" id="SM00387">
    <property type="entry name" value="HATPase_c"/>
    <property type="match status" value="1"/>
</dbReference>
<sequence length="508" mass="53621">MAGYAAAFILTHRFAAAWGGQGFYSLLYPPAGVRMALLWSRGPRLTLAIVVAEMAVQTATGWIVPGEPGWITNAIGVARPPLVYGAVVWLVCRIAAHASSSLSIAPMPLGLASVTAPVAVAVVALPWALLKPELTGVVGLRQTYASLAGYTVGDLLGVLLLTPPLLWVIQAAREGPRRVFWPETRLFFVIGEAVLVLGGAIAFGLLLVRIDLGVPSIPALLAVAWIGLRFGRTAGWCAIVIVAAIVLPWTTGNMPLAERLTLHMSLTSVVVVGYLAGSFADAQARARADLARRDRMLFQAERLKTLRAMSVAVIHEIGQPLSTLALEAKHLHEITVGADREIAETAALINRKAASLSMLVHRLRRFGGRALDEPSALPVSSLIETVAALVRPEAKGRRVLLEIAPVASNLIVLGQEIELVQAIVNIVRNAIQAADGCVQIDAEGQGDRVEVTVTNRCPGHQAPQPGMGVGSLVARAILEAHEGTLIRETDAAGMVRATLSLPLVGAAG</sequence>
<keyword evidence="1" id="KW-1133">Transmembrane helix</keyword>
<dbReference type="Gene3D" id="1.10.287.130">
    <property type="match status" value="1"/>
</dbReference>
<dbReference type="PANTHER" id="PTHR43065:SF42">
    <property type="entry name" value="TWO-COMPONENT SENSOR PPRA"/>
    <property type="match status" value="1"/>
</dbReference>
<keyword evidence="3" id="KW-0808">Transferase</keyword>
<reference evidence="3 4" key="1">
    <citation type="submission" date="2019-01" db="EMBL/GenBank/DDBJ databases">
        <title>Sphingomonas mucosissima sp. nov. and Sphingomonas desiccabilis sp. nov., from biological soil crusts in the Colorado Plateau, USA.</title>
        <authorList>
            <person name="Zhu D."/>
        </authorList>
    </citation>
    <scope>NUCLEOTIDE SEQUENCE [LARGE SCALE GENOMIC DNA]</scope>
    <source>
        <strain evidence="3 4">CP1D</strain>
    </source>
</reference>
<keyword evidence="4" id="KW-1185">Reference proteome</keyword>
<feature type="transmembrane region" description="Helical" evidence="1">
    <location>
        <begin position="233"/>
        <end position="250"/>
    </location>
</feature>
<feature type="transmembrane region" description="Helical" evidence="1">
    <location>
        <begin position="262"/>
        <end position="282"/>
    </location>
</feature>
<dbReference type="Proteomes" id="UP000292347">
    <property type="component" value="Unassembled WGS sequence"/>
</dbReference>
<dbReference type="Gene3D" id="3.30.565.10">
    <property type="entry name" value="Histidine kinase-like ATPase, C-terminal domain"/>
    <property type="match status" value="1"/>
</dbReference>
<proteinExistence type="predicted"/>
<feature type="transmembrane region" description="Helical" evidence="1">
    <location>
        <begin position="186"/>
        <end position="206"/>
    </location>
</feature>
<dbReference type="AlphaFoldDB" id="A0A4Q2IYA6"/>
<comment type="caution">
    <text evidence="3">The sequence shown here is derived from an EMBL/GenBank/DDBJ whole genome shotgun (WGS) entry which is preliminary data.</text>
</comment>
<evidence type="ECO:0000259" key="2">
    <source>
        <dbReference type="PROSITE" id="PS50109"/>
    </source>
</evidence>